<proteinExistence type="inferred from homology"/>
<dbReference type="Pfam" id="PF18962">
    <property type="entry name" value="Por_Secre_tail"/>
    <property type="match status" value="1"/>
</dbReference>
<keyword evidence="3 8" id="KW-0732">Signal</keyword>
<dbReference type="InterPro" id="IPR000209">
    <property type="entry name" value="Peptidase_S8/S53_dom"/>
</dbReference>
<accession>A0A1I3RPZ0</accession>
<evidence type="ECO:0000259" key="9">
    <source>
        <dbReference type="Pfam" id="PF00082"/>
    </source>
</evidence>
<evidence type="ECO:0000256" key="2">
    <source>
        <dbReference type="ARBA" id="ARBA00022670"/>
    </source>
</evidence>
<feature type="active site" description="Charge relay system" evidence="6">
    <location>
        <position position="354"/>
    </location>
</feature>
<organism evidence="11 12">
    <name type="scientific">Olleya namhaensis</name>
    <dbReference type="NCBI Taxonomy" id="1144750"/>
    <lineage>
        <taxon>Bacteria</taxon>
        <taxon>Pseudomonadati</taxon>
        <taxon>Bacteroidota</taxon>
        <taxon>Flavobacteriia</taxon>
        <taxon>Flavobacteriales</taxon>
        <taxon>Flavobacteriaceae</taxon>
    </lineage>
</organism>
<dbReference type="AlphaFoldDB" id="A0A1I3RPZ0"/>
<dbReference type="EMBL" id="FORM01000008">
    <property type="protein sequence ID" value="SFJ47962.1"/>
    <property type="molecule type" value="Genomic_DNA"/>
</dbReference>
<dbReference type="InterPro" id="IPR015500">
    <property type="entry name" value="Peptidase_S8_subtilisin-rel"/>
</dbReference>
<dbReference type="InterPro" id="IPR034058">
    <property type="entry name" value="TagA/B/C/D_pept_dom"/>
</dbReference>
<comment type="similarity">
    <text evidence="1 6">Belongs to the peptidase S8 family.</text>
</comment>
<dbReference type="SUPFAM" id="SSF52743">
    <property type="entry name" value="Subtilisin-like"/>
    <property type="match status" value="1"/>
</dbReference>
<evidence type="ECO:0000256" key="4">
    <source>
        <dbReference type="ARBA" id="ARBA00022801"/>
    </source>
</evidence>
<dbReference type="Gene3D" id="2.60.120.380">
    <property type="match status" value="1"/>
</dbReference>
<dbReference type="STRING" id="1144750.SAMN05443431_10874"/>
<feature type="active site" description="Charge relay system" evidence="6">
    <location>
        <position position="126"/>
    </location>
</feature>
<evidence type="ECO:0000256" key="8">
    <source>
        <dbReference type="SAM" id="SignalP"/>
    </source>
</evidence>
<dbReference type="GO" id="GO:0004252">
    <property type="term" value="F:serine-type endopeptidase activity"/>
    <property type="evidence" value="ECO:0007669"/>
    <property type="project" value="UniProtKB-UniRule"/>
</dbReference>
<evidence type="ECO:0000256" key="7">
    <source>
        <dbReference type="SAM" id="MobiDB-lite"/>
    </source>
</evidence>
<dbReference type="Proteomes" id="UP000199559">
    <property type="component" value="Unassembled WGS sequence"/>
</dbReference>
<feature type="chain" id="PRO_5011733424" evidence="8">
    <location>
        <begin position="20"/>
        <end position="651"/>
    </location>
</feature>
<dbReference type="RefSeq" id="WP_090841307.1">
    <property type="nucleotide sequence ID" value="NZ_FORM01000008.1"/>
</dbReference>
<feature type="domain" description="Secretion system C-terminal sorting" evidence="10">
    <location>
        <begin position="574"/>
        <end position="650"/>
    </location>
</feature>
<dbReference type="PRINTS" id="PR00723">
    <property type="entry name" value="SUBTILISIN"/>
</dbReference>
<feature type="signal peptide" evidence="8">
    <location>
        <begin position="1"/>
        <end position="19"/>
    </location>
</feature>
<dbReference type="InterPro" id="IPR008979">
    <property type="entry name" value="Galactose-bd-like_sf"/>
</dbReference>
<keyword evidence="5 6" id="KW-0720">Serine protease</keyword>
<keyword evidence="12" id="KW-1185">Reference proteome</keyword>
<evidence type="ECO:0000313" key="12">
    <source>
        <dbReference type="Proteomes" id="UP000199559"/>
    </source>
</evidence>
<evidence type="ECO:0000256" key="6">
    <source>
        <dbReference type="PROSITE-ProRule" id="PRU01240"/>
    </source>
</evidence>
<dbReference type="PROSITE" id="PS00138">
    <property type="entry name" value="SUBTILASE_SER"/>
    <property type="match status" value="1"/>
</dbReference>
<feature type="region of interest" description="Disordered" evidence="7">
    <location>
        <begin position="141"/>
        <end position="164"/>
    </location>
</feature>
<name>A0A1I3RPZ0_9FLAO</name>
<dbReference type="GO" id="GO:0006508">
    <property type="term" value="P:proteolysis"/>
    <property type="evidence" value="ECO:0007669"/>
    <property type="project" value="UniProtKB-KW"/>
</dbReference>
<dbReference type="InterPro" id="IPR026444">
    <property type="entry name" value="Secre_tail"/>
</dbReference>
<keyword evidence="2 6" id="KW-0645">Protease</keyword>
<feature type="compositionally biased region" description="Polar residues" evidence="7">
    <location>
        <begin position="143"/>
        <end position="164"/>
    </location>
</feature>
<keyword evidence="4 6" id="KW-0378">Hydrolase</keyword>
<dbReference type="Pfam" id="PF00082">
    <property type="entry name" value="Peptidase_S8"/>
    <property type="match status" value="1"/>
</dbReference>
<feature type="domain" description="Peptidase S8/S53" evidence="9">
    <location>
        <begin position="139"/>
        <end position="408"/>
    </location>
</feature>
<sequence length="651" mass="69802">MKRLILLAGILLTTNTILAQTETEKKAITNAYNTSKIDALKKRLEASNKTIEKEIVDYITAHNIERKYKDENGTLFQIKYILDGKPVYVSTDNAAEAISTRTNFLHNGGGLGLNLEGQNMHVATWDGGPTLSTHQEFLDDATVPSSRVTTPDSSASNGESNHSTHVSGTIVAKGTQAAAKGMAPQATLTSFDWDNDSLEALDQATTNGLLLSNHSYGIPVSVNGSQNAPTWMMGNYNSEAVAWDEVAYNAPYYLMVASAGNDGSNTYTGGTANNYDKLTTNKNSKNNLVVANANNPLINPNGSGQMLNLFINTSSSQGPSDDGRVKPDITADGTDVYSPISSTNASYDSYTGTSMSAPNTTGTLLLLQQYYNQLNGRYMKSSSLKGLVCHTADDNGSSPGPDPIFGWGLLNAKVSAEAIEQDATDGAAKIFESTLTPSQTFTTQVTILDGEKLSATLCWTDPAGTAKDNQINSTTPALVNDLDLRITDASNTAYLPWKLQLSNIQGVAVKGDNIVDNIERVDINNAPAGTYTITISHKGALTNGLQDYSLIVTGKSLSSTLSTDQFETANNLSLWPNPANETLNYSFKSVSEGKVKISLIDIQGREVFTKESIDNTPLIDGQLDLSGYSKGLYFFSIQQGTSTINKKVIIK</sequence>
<reference evidence="12" key="1">
    <citation type="submission" date="2016-10" db="EMBL/GenBank/DDBJ databases">
        <authorList>
            <person name="Varghese N."/>
            <person name="Submissions S."/>
        </authorList>
    </citation>
    <scope>NUCLEOTIDE SEQUENCE [LARGE SCALE GENOMIC DNA]</scope>
    <source>
        <strain evidence="12">DSM 28881</strain>
    </source>
</reference>
<dbReference type="InterPro" id="IPR036852">
    <property type="entry name" value="Peptidase_S8/S53_dom_sf"/>
</dbReference>
<evidence type="ECO:0000256" key="3">
    <source>
        <dbReference type="ARBA" id="ARBA00022729"/>
    </source>
</evidence>
<dbReference type="CDD" id="cd04842">
    <property type="entry name" value="Peptidases_S8_Kp43_protease"/>
    <property type="match status" value="1"/>
</dbReference>
<feature type="active site" description="Charge relay system" evidence="6">
    <location>
        <position position="162"/>
    </location>
</feature>
<protein>
    <submittedName>
        <fullName evidence="11">Por secretion system C-terminal sorting domain-containing protein</fullName>
    </submittedName>
</protein>
<dbReference type="Gene3D" id="3.40.50.200">
    <property type="entry name" value="Peptidase S8/S53 domain"/>
    <property type="match status" value="1"/>
</dbReference>
<evidence type="ECO:0000313" key="11">
    <source>
        <dbReference type="EMBL" id="SFJ47962.1"/>
    </source>
</evidence>
<dbReference type="InterPro" id="IPR023828">
    <property type="entry name" value="Peptidase_S8_Ser-AS"/>
</dbReference>
<evidence type="ECO:0000256" key="5">
    <source>
        <dbReference type="ARBA" id="ARBA00022825"/>
    </source>
</evidence>
<evidence type="ECO:0000259" key="10">
    <source>
        <dbReference type="Pfam" id="PF18962"/>
    </source>
</evidence>
<dbReference type="PANTHER" id="PTHR43399:SF4">
    <property type="entry name" value="CELL WALL-ASSOCIATED PROTEASE"/>
    <property type="match status" value="1"/>
</dbReference>
<evidence type="ECO:0000256" key="1">
    <source>
        <dbReference type="ARBA" id="ARBA00011073"/>
    </source>
</evidence>
<dbReference type="SUPFAM" id="SSF49785">
    <property type="entry name" value="Galactose-binding domain-like"/>
    <property type="match status" value="1"/>
</dbReference>
<gene>
    <name evidence="11" type="ORF">SAMN05443431_10874</name>
</gene>
<dbReference type="NCBIfam" id="TIGR04183">
    <property type="entry name" value="Por_Secre_tail"/>
    <property type="match status" value="1"/>
</dbReference>
<dbReference type="InterPro" id="IPR051048">
    <property type="entry name" value="Peptidase_S8/S53_subtilisin"/>
</dbReference>
<dbReference type="PANTHER" id="PTHR43399">
    <property type="entry name" value="SUBTILISIN-RELATED"/>
    <property type="match status" value="1"/>
</dbReference>
<dbReference type="PROSITE" id="PS51892">
    <property type="entry name" value="SUBTILASE"/>
    <property type="match status" value="1"/>
</dbReference>